<sequence>MGKFAKLVDTEEKIVEFKKRYGIPEDVHIRYVPYGDLALVLNQDLVLPMVAIIEGGVRIPMHTFLLQFLAHFRLAPIQCAPNVFRIVMGTAVLMEKLGLDLTVHDITYVYSLQATGRDQYTLFARNAYRKLVTGLPDSSKGRDEDFLVFTGNWQNPQINCSLRPGVPDKIFTSKKVELVERRTVEHLLQKPCFIDSGGRPRAASVLLDYVPSYKSFQKGPIVKHSRQEEVSVVRPGKDQEDIIQAVPLTARKGVQVPRLVPPLSDPNFTPSIESSEAGLPIIRFPSIFDPDPKPTEEMPVQPRTVSIADVLGTSASGTSRTSPTASPLPPPPGFSQGEGVMRKKRKRGAAQDDEGCVQEGSSPAQPSKAKSPKKAKSKNNRALQKATGQIPQGCVGQDDLQQPWSCSFLLENRSVDKGDSVLKSGRGVRGGQVAEAVGKALLLPEDMKVWQEKRSKYMLENLKRDSILAVQGIFEAGNRLLETERRLNLSTDEIKRLKDLESSASVRIRAAESAQKSAEAGLLNLQNQVAELQRKLDAEYKSASQVRIENSQLKEALAEAEVRAEKGAQAYYDQGVNQASQDLRYQLRGECNKYFVQGWHQALDNAGVDDDSDLYDLVYSRQPYEVLVPEEGKELVAGEGAAGDPAVLGSPEALSEPVLVDDTKAAEDRPDDQTPAAESQEGEEVPLDPIVWEPFRLTEGRVWLVRVPLEIRQFLGPLKQCFLLSEPVLVYFDFWRPTPTESGLERIRAVRGLPNAFKSMALAAEVASQVLRISLKRRLRVRAEGGLL</sequence>
<feature type="compositionally biased region" description="Basic residues" evidence="2">
    <location>
        <begin position="370"/>
        <end position="379"/>
    </location>
</feature>
<protein>
    <recommendedName>
        <fullName evidence="3">Transposase (putative) gypsy type domain-containing protein</fullName>
    </recommendedName>
</protein>
<dbReference type="Pfam" id="PF04195">
    <property type="entry name" value="Transposase_28"/>
    <property type="match status" value="1"/>
</dbReference>
<dbReference type="EMBL" id="OIVN01004659">
    <property type="protein sequence ID" value="SPD18601.1"/>
    <property type="molecule type" value="Genomic_DNA"/>
</dbReference>
<feature type="region of interest" description="Disordered" evidence="2">
    <location>
        <begin position="313"/>
        <end position="389"/>
    </location>
</feature>
<dbReference type="AlphaFoldDB" id="A0A2N9I459"/>
<accession>A0A2N9I459</accession>
<evidence type="ECO:0000256" key="2">
    <source>
        <dbReference type="SAM" id="MobiDB-lite"/>
    </source>
</evidence>
<evidence type="ECO:0000313" key="4">
    <source>
        <dbReference type="EMBL" id="SPD18601.1"/>
    </source>
</evidence>
<keyword evidence="1" id="KW-0175">Coiled coil</keyword>
<reference evidence="4" key="1">
    <citation type="submission" date="2018-02" db="EMBL/GenBank/DDBJ databases">
        <authorList>
            <person name="Cohen D.B."/>
            <person name="Kent A.D."/>
        </authorList>
    </citation>
    <scope>NUCLEOTIDE SEQUENCE</scope>
</reference>
<organism evidence="4">
    <name type="scientific">Fagus sylvatica</name>
    <name type="common">Beechnut</name>
    <dbReference type="NCBI Taxonomy" id="28930"/>
    <lineage>
        <taxon>Eukaryota</taxon>
        <taxon>Viridiplantae</taxon>
        <taxon>Streptophyta</taxon>
        <taxon>Embryophyta</taxon>
        <taxon>Tracheophyta</taxon>
        <taxon>Spermatophyta</taxon>
        <taxon>Magnoliopsida</taxon>
        <taxon>eudicotyledons</taxon>
        <taxon>Gunneridae</taxon>
        <taxon>Pentapetalae</taxon>
        <taxon>rosids</taxon>
        <taxon>fabids</taxon>
        <taxon>Fagales</taxon>
        <taxon>Fagaceae</taxon>
        <taxon>Fagus</taxon>
    </lineage>
</organism>
<feature type="compositionally biased region" description="Polar residues" evidence="2">
    <location>
        <begin position="380"/>
        <end position="389"/>
    </location>
</feature>
<evidence type="ECO:0000256" key="1">
    <source>
        <dbReference type="SAM" id="Coils"/>
    </source>
</evidence>
<name>A0A2N9I459_FAGSY</name>
<feature type="region of interest" description="Disordered" evidence="2">
    <location>
        <begin position="664"/>
        <end position="684"/>
    </location>
</feature>
<proteinExistence type="predicted"/>
<evidence type="ECO:0000259" key="3">
    <source>
        <dbReference type="Pfam" id="PF04195"/>
    </source>
</evidence>
<dbReference type="InterPro" id="IPR007321">
    <property type="entry name" value="Transposase_28"/>
</dbReference>
<feature type="coiled-coil region" evidence="1">
    <location>
        <begin position="480"/>
        <end position="570"/>
    </location>
</feature>
<feature type="domain" description="Transposase (putative) gypsy type" evidence="3">
    <location>
        <begin position="49"/>
        <end position="112"/>
    </location>
</feature>
<gene>
    <name evidence="4" type="ORF">FSB_LOCUS46483</name>
</gene>